<dbReference type="EMBL" id="OAOP01000010">
    <property type="protein sequence ID" value="SNX74825.1"/>
    <property type="molecule type" value="Genomic_DNA"/>
</dbReference>
<evidence type="ECO:0000313" key="5">
    <source>
        <dbReference type="EMBL" id="SNX74825.1"/>
    </source>
</evidence>
<dbReference type="Pfam" id="PF13302">
    <property type="entry name" value="Acetyltransf_3"/>
    <property type="match status" value="1"/>
</dbReference>
<dbReference type="Proteomes" id="UP000219546">
    <property type="component" value="Unassembled WGS sequence"/>
</dbReference>
<dbReference type="PROSITE" id="PS51186">
    <property type="entry name" value="GNAT"/>
    <property type="match status" value="1"/>
</dbReference>
<dbReference type="PANTHER" id="PTHR43792">
    <property type="entry name" value="GNAT FAMILY, PUTATIVE (AFU_ORTHOLOGUE AFUA_3G00765)-RELATED-RELATED"/>
    <property type="match status" value="1"/>
</dbReference>
<dbReference type="RefSeq" id="WP_097160143.1">
    <property type="nucleotide sequence ID" value="NZ_JBEPMQ010000011.1"/>
</dbReference>
<proteinExistence type="inferred from homology"/>
<comment type="similarity">
    <text evidence="3">Belongs to the acetyltransferase family. RimJ subfamily.</text>
</comment>
<dbReference type="OrthoDB" id="9795206at2"/>
<accession>A0A285D576</accession>
<dbReference type="AlphaFoldDB" id="A0A285D576"/>
<keyword evidence="6" id="KW-1185">Reference proteome</keyword>
<dbReference type="GO" id="GO:0005737">
    <property type="term" value="C:cytoplasm"/>
    <property type="evidence" value="ECO:0007669"/>
    <property type="project" value="TreeGrafter"/>
</dbReference>
<reference evidence="5 6" key="1">
    <citation type="submission" date="2017-08" db="EMBL/GenBank/DDBJ databases">
        <authorList>
            <person name="de Groot N.N."/>
        </authorList>
    </citation>
    <scope>NUCLEOTIDE SEQUENCE [LARGE SCALE GENOMIC DNA]</scope>
    <source>
        <strain evidence="5 6">JC228</strain>
    </source>
</reference>
<protein>
    <submittedName>
        <fullName evidence="5">Ribosomal-protein-alanine N-acetyltransferase</fullName>
    </submittedName>
</protein>
<dbReference type="InterPro" id="IPR000182">
    <property type="entry name" value="GNAT_dom"/>
</dbReference>
<dbReference type="SUPFAM" id="SSF55729">
    <property type="entry name" value="Acyl-CoA N-acyltransferases (Nat)"/>
    <property type="match status" value="1"/>
</dbReference>
<dbReference type="FunFam" id="3.40.630.30:FF:000005">
    <property type="entry name" value="Ribosomal protein alanine acetyltransferase"/>
    <property type="match status" value="1"/>
</dbReference>
<gene>
    <name evidence="5" type="ORF">SAMN05877753_110102</name>
</gene>
<sequence>MLKGNNIYLRFFEESDTEELLALELRNKDFFKKYNTTKKDSFYTLDGQLQRIQRTTEMRENDQFYLFGIFLKETDKLIGVVMLSEVGRGPFQNCWLGYYLDQSHNGKGYMTEAVRIIVDYAFAELNLHRIDAGVMPHNVGSIRLLEKNGFHKEGIAKKNVLINGVWEDHQTMAIINENWRWEE</sequence>
<keyword evidence="1 5" id="KW-0808">Transferase</keyword>
<name>A0A285D576_9BACI</name>
<evidence type="ECO:0000256" key="2">
    <source>
        <dbReference type="ARBA" id="ARBA00023315"/>
    </source>
</evidence>
<dbReference type="PANTHER" id="PTHR43792:SF8">
    <property type="entry name" value="[RIBOSOMAL PROTEIN US5]-ALANINE N-ACETYLTRANSFERASE"/>
    <property type="match status" value="1"/>
</dbReference>
<evidence type="ECO:0000256" key="1">
    <source>
        <dbReference type="ARBA" id="ARBA00022679"/>
    </source>
</evidence>
<dbReference type="InterPro" id="IPR016181">
    <property type="entry name" value="Acyl_CoA_acyltransferase"/>
</dbReference>
<evidence type="ECO:0000256" key="3">
    <source>
        <dbReference type="ARBA" id="ARBA00038502"/>
    </source>
</evidence>
<organism evidence="5 6">
    <name type="scientific">Bacillus oleivorans</name>
    <dbReference type="NCBI Taxonomy" id="1448271"/>
    <lineage>
        <taxon>Bacteria</taxon>
        <taxon>Bacillati</taxon>
        <taxon>Bacillota</taxon>
        <taxon>Bacilli</taxon>
        <taxon>Bacillales</taxon>
        <taxon>Bacillaceae</taxon>
        <taxon>Bacillus</taxon>
    </lineage>
</organism>
<dbReference type="Gene3D" id="3.40.630.30">
    <property type="match status" value="1"/>
</dbReference>
<evidence type="ECO:0000313" key="6">
    <source>
        <dbReference type="Proteomes" id="UP000219546"/>
    </source>
</evidence>
<feature type="domain" description="N-acetyltransferase" evidence="4">
    <location>
        <begin position="7"/>
        <end position="177"/>
    </location>
</feature>
<evidence type="ECO:0000259" key="4">
    <source>
        <dbReference type="PROSITE" id="PS51186"/>
    </source>
</evidence>
<keyword evidence="2" id="KW-0012">Acyltransferase</keyword>
<dbReference type="GO" id="GO:0008999">
    <property type="term" value="F:protein-N-terminal-alanine acetyltransferase activity"/>
    <property type="evidence" value="ECO:0007669"/>
    <property type="project" value="TreeGrafter"/>
</dbReference>
<dbReference type="InterPro" id="IPR051531">
    <property type="entry name" value="N-acetyltransferase"/>
</dbReference>